<dbReference type="Pfam" id="PF00672">
    <property type="entry name" value="HAMP"/>
    <property type="match status" value="1"/>
</dbReference>
<sequence>MKSLVSKIAHSIMARLALIIGAMGLMIGAAVYVSWSVFQSIDTQMSTLSEDKLPQLRTSAGIAQAADQTRELLSNILIANTTEQLDTLQTEKTAIMSDFRNALDTLPTAERDTAISLLDPVEPALVDLLDAQRAEQDATAHALETLRIAFEDANSVSARLEEATDSALFDMTLSGEDAIGSMEETLTQLVERDFAQFQSVLAAQSEVNLLSGLGLSLRQNSFDASQSITEDLALSSIERLQALLDTMQDTESLNEVSTAVSQALRVYERAFSGTGRPPATNEILELRLEVDRVLSPAVDDLYFNLIIGSDEAKETSNTALTNLMDVEVAAMRDMASLDAATKYFFSLALKVALSRTPTELSLAQGELAAQEVVVRSLIEPMSDTDISTDVEKLLALAQPDTGVAQEQTAVFDAQLAAAQAATNASRAVSAIAQETASFSAAAVDSIDETAALLSSRVDTAGAQVTQIGTVGVVLALIAPLLVWLLVTRPLNKVAQITERLADGDLSEIKGVRRNSGELGRLATALHVFRDNALQTIQMREDERKREKAALEKERAEEEERIAAEAAEKKRQQEQEEAARQQAESARKAMISDLSTSLGSVVSAASEGDFTKRVEITFEDEELVGLASSVNSLVESVDDGLSETAQVLARVARGDLTEKMTGDFRGSFAKLQDDTNEMIEALRVLVSEISGSSSNLASSSAELRDTSGGLSRQAEQNAASLEETSAALEELSASIKQVSGSAEEASENARLASSTASASGTVAAEAAASMTRISDASTEIRQVVGVINDISFQINLLALNAGVEAARAGEAGRGFSVVASEVRQLAQRASEAAKEIDAVMARSDDAVTEGVAKVGNAQSSLEKIADSVVNISGRVDDISRAISEQVQGIGEITSAVSQIDRNTQKQAASFEEVTAAGSLLANEAETLKHSIASFETGTADTVVPVAKQPESPPPVAERKVAAVAGGSAVATDDGWDEF</sequence>
<dbReference type="SMART" id="SM00304">
    <property type="entry name" value="HAMP"/>
    <property type="match status" value="3"/>
</dbReference>
<feature type="domain" description="HAMP" evidence="8">
    <location>
        <begin position="484"/>
        <end position="537"/>
    </location>
</feature>
<keyword evidence="4" id="KW-0807">Transducer</keyword>
<dbReference type="InterPro" id="IPR051310">
    <property type="entry name" value="MCP_chemotaxis"/>
</dbReference>
<comment type="similarity">
    <text evidence="3">Belongs to the methyl-accepting chemotaxis (MCP) protein family.</text>
</comment>
<proteinExistence type="inferred from homology"/>
<evidence type="ECO:0000256" key="2">
    <source>
        <dbReference type="ARBA" id="ARBA00022500"/>
    </source>
</evidence>
<feature type="region of interest" description="Disordered" evidence="5">
    <location>
        <begin position="539"/>
        <end position="587"/>
    </location>
</feature>
<dbReference type="Pfam" id="PF18947">
    <property type="entry name" value="HAMP_2"/>
    <property type="match status" value="1"/>
</dbReference>
<dbReference type="FunFam" id="1.10.287.950:FF:000001">
    <property type="entry name" value="Methyl-accepting chemotaxis sensory transducer"/>
    <property type="match status" value="1"/>
</dbReference>
<evidence type="ECO:0000313" key="9">
    <source>
        <dbReference type="EMBL" id="GFE50894.1"/>
    </source>
</evidence>
<evidence type="ECO:0000256" key="3">
    <source>
        <dbReference type="ARBA" id="ARBA00029447"/>
    </source>
</evidence>
<feature type="region of interest" description="Disordered" evidence="5">
    <location>
        <begin position="695"/>
        <end position="721"/>
    </location>
</feature>
<dbReference type="Proteomes" id="UP000436522">
    <property type="component" value="Unassembled WGS sequence"/>
</dbReference>
<evidence type="ECO:0000259" key="7">
    <source>
        <dbReference type="PROSITE" id="PS50111"/>
    </source>
</evidence>
<feature type="domain" description="Methyl-accepting transducer" evidence="7">
    <location>
        <begin position="691"/>
        <end position="920"/>
    </location>
</feature>
<dbReference type="PRINTS" id="PR00260">
    <property type="entry name" value="CHEMTRNSDUCR"/>
</dbReference>
<keyword evidence="6" id="KW-0812">Transmembrane</keyword>
<evidence type="ECO:0000256" key="4">
    <source>
        <dbReference type="PROSITE-ProRule" id="PRU00284"/>
    </source>
</evidence>
<dbReference type="SUPFAM" id="SSF58104">
    <property type="entry name" value="Methyl-accepting chemotaxis protein (MCP) signaling domain"/>
    <property type="match status" value="1"/>
</dbReference>
<protein>
    <recommendedName>
        <fullName evidence="11">Methyl-accepting chemotaxis protein</fullName>
    </recommendedName>
</protein>
<dbReference type="AlphaFoldDB" id="A0A640VTH4"/>
<dbReference type="RefSeq" id="WP_159978107.1">
    <property type="nucleotide sequence ID" value="NZ_BLIV01000005.1"/>
</dbReference>
<name>A0A640VTH4_9RHOB</name>
<feature type="domain" description="HAMP" evidence="8">
    <location>
        <begin position="634"/>
        <end position="686"/>
    </location>
</feature>
<dbReference type="OrthoDB" id="354287at2"/>
<dbReference type="GO" id="GO:0007165">
    <property type="term" value="P:signal transduction"/>
    <property type="evidence" value="ECO:0007669"/>
    <property type="project" value="UniProtKB-KW"/>
</dbReference>
<feature type="compositionally biased region" description="Polar residues" evidence="5">
    <location>
        <begin position="707"/>
        <end position="716"/>
    </location>
</feature>
<dbReference type="Pfam" id="PF00015">
    <property type="entry name" value="MCPsignal"/>
    <property type="match status" value="1"/>
</dbReference>
<organism evidence="9 10">
    <name type="scientific">Roseobacter cerasinus</name>
    <dbReference type="NCBI Taxonomy" id="2602289"/>
    <lineage>
        <taxon>Bacteria</taxon>
        <taxon>Pseudomonadati</taxon>
        <taxon>Pseudomonadota</taxon>
        <taxon>Alphaproteobacteria</taxon>
        <taxon>Rhodobacterales</taxon>
        <taxon>Roseobacteraceae</taxon>
        <taxon>Roseobacter</taxon>
    </lineage>
</organism>
<dbReference type="Gene3D" id="6.10.340.10">
    <property type="match status" value="1"/>
</dbReference>
<keyword evidence="2" id="KW-0145">Chemotaxis</keyword>
<dbReference type="PROSITE" id="PS50111">
    <property type="entry name" value="CHEMOTAXIS_TRANSDUC_2"/>
    <property type="match status" value="1"/>
</dbReference>
<dbReference type="SMART" id="SM00283">
    <property type="entry name" value="MA"/>
    <property type="match status" value="1"/>
</dbReference>
<dbReference type="SUPFAM" id="SSF158472">
    <property type="entry name" value="HAMP domain-like"/>
    <property type="match status" value="1"/>
</dbReference>
<evidence type="ECO:0000256" key="5">
    <source>
        <dbReference type="SAM" id="MobiDB-lite"/>
    </source>
</evidence>
<dbReference type="Gene3D" id="1.10.287.950">
    <property type="entry name" value="Methyl-accepting chemotaxis protein"/>
    <property type="match status" value="1"/>
</dbReference>
<evidence type="ECO:0000313" key="10">
    <source>
        <dbReference type="Proteomes" id="UP000436522"/>
    </source>
</evidence>
<dbReference type="InterPro" id="IPR004090">
    <property type="entry name" value="Chemotax_Me-accpt_rcpt"/>
</dbReference>
<dbReference type="InterPro" id="IPR003660">
    <property type="entry name" value="HAMP_dom"/>
</dbReference>
<keyword evidence="10" id="KW-1185">Reference proteome</keyword>
<evidence type="ECO:0000256" key="6">
    <source>
        <dbReference type="SAM" id="Phobius"/>
    </source>
</evidence>
<dbReference type="GO" id="GO:0016020">
    <property type="term" value="C:membrane"/>
    <property type="evidence" value="ECO:0007669"/>
    <property type="project" value="UniProtKB-SubCell"/>
</dbReference>
<dbReference type="PANTHER" id="PTHR43531:SF11">
    <property type="entry name" value="METHYL-ACCEPTING CHEMOTAXIS PROTEIN 3"/>
    <property type="match status" value="1"/>
</dbReference>
<gene>
    <name evidence="9" type="ORF">So717_26470</name>
</gene>
<dbReference type="CDD" id="cd06225">
    <property type="entry name" value="HAMP"/>
    <property type="match status" value="1"/>
</dbReference>
<evidence type="ECO:0008006" key="11">
    <source>
        <dbReference type="Google" id="ProtNLM"/>
    </source>
</evidence>
<dbReference type="GO" id="GO:0004888">
    <property type="term" value="F:transmembrane signaling receptor activity"/>
    <property type="evidence" value="ECO:0007669"/>
    <property type="project" value="InterPro"/>
</dbReference>
<accession>A0A640VTH4</accession>
<dbReference type="PANTHER" id="PTHR43531">
    <property type="entry name" value="PROTEIN ICFG"/>
    <property type="match status" value="1"/>
</dbReference>
<feature type="compositionally biased region" description="Basic and acidic residues" evidence="5">
    <location>
        <begin position="539"/>
        <end position="578"/>
    </location>
</feature>
<dbReference type="GO" id="GO:0006935">
    <property type="term" value="P:chemotaxis"/>
    <property type="evidence" value="ECO:0007669"/>
    <property type="project" value="UniProtKB-KW"/>
</dbReference>
<dbReference type="PROSITE" id="PS50885">
    <property type="entry name" value="HAMP"/>
    <property type="match status" value="2"/>
</dbReference>
<dbReference type="EMBL" id="BLIV01000005">
    <property type="protein sequence ID" value="GFE50894.1"/>
    <property type="molecule type" value="Genomic_DNA"/>
</dbReference>
<keyword evidence="6" id="KW-1133">Transmembrane helix</keyword>
<evidence type="ECO:0000256" key="1">
    <source>
        <dbReference type="ARBA" id="ARBA00004370"/>
    </source>
</evidence>
<comment type="caution">
    <text evidence="9">The sequence shown here is derived from an EMBL/GenBank/DDBJ whole genome shotgun (WGS) entry which is preliminary data.</text>
</comment>
<reference evidence="9 10" key="1">
    <citation type="submission" date="2019-12" db="EMBL/GenBank/DDBJ databases">
        <title>Roseobacter cerasinus sp. nov., isolated from seawater around aquaculture.</title>
        <authorList>
            <person name="Muramatsu S."/>
            <person name="Takabe Y."/>
            <person name="Mori K."/>
            <person name="Takaichi S."/>
            <person name="Hanada S."/>
        </authorList>
    </citation>
    <scope>NUCLEOTIDE SEQUENCE [LARGE SCALE GENOMIC DNA]</scope>
    <source>
        <strain evidence="9 10">AI77</strain>
    </source>
</reference>
<evidence type="ECO:0000259" key="8">
    <source>
        <dbReference type="PROSITE" id="PS50885"/>
    </source>
</evidence>
<keyword evidence="6" id="KW-0472">Membrane</keyword>
<feature type="transmembrane region" description="Helical" evidence="6">
    <location>
        <begin position="12"/>
        <end position="35"/>
    </location>
</feature>
<dbReference type="InterPro" id="IPR004089">
    <property type="entry name" value="MCPsignal_dom"/>
</dbReference>
<comment type="subcellular location">
    <subcellularLocation>
        <location evidence="1">Membrane</location>
    </subcellularLocation>
</comment>